<name>A0A255XI76_9PROT</name>
<proteinExistence type="predicted"/>
<dbReference type="OrthoDB" id="9835236at2"/>
<evidence type="ECO:0000313" key="1">
    <source>
        <dbReference type="EMBL" id="OYQ16693.1"/>
    </source>
</evidence>
<dbReference type="EMBL" id="NOXS01000035">
    <property type="protein sequence ID" value="OYQ16693.1"/>
    <property type="molecule type" value="Genomic_DNA"/>
</dbReference>
<keyword evidence="2" id="KW-1185">Reference proteome</keyword>
<dbReference type="AlphaFoldDB" id="A0A255XI76"/>
<comment type="caution">
    <text evidence="1">The sequence shown here is derived from an EMBL/GenBank/DDBJ whole genome shotgun (WGS) entry which is preliminary data.</text>
</comment>
<accession>A0A255XI76</accession>
<reference evidence="1 2" key="1">
    <citation type="submission" date="2017-07" db="EMBL/GenBank/DDBJ databases">
        <title>Elstera cyanobacteriorum sp. nov., a novel bacterium isolated from cyanobacterial aggregates in a eutrophic lake.</title>
        <authorList>
            <person name="Cai H."/>
        </authorList>
    </citation>
    <scope>NUCLEOTIDE SEQUENCE [LARGE SCALE GENOMIC DNA]</scope>
    <source>
        <strain evidence="1 2">TH019</strain>
    </source>
</reference>
<organism evidence="1 2">
    <name type="scientific">Elstera cyanobacteriorum</name>
    <dbReference type="NCBI Taxonomy" id="2022747"/>
    <lineage>
        <taxon>Bacteria</taxon>
        <taxon>Pseudomonadati</taxon>
        <taxon>Pseudomonadota</taxon>
        <taxon>Alphaproteobacteria</taxon>
        <taxon>Rhodospirillales</taxon>
        <taxon>Rhodospirillaceae</taxon>
        <taxon>Elstera</taxon>
    </lineage>
</organism>
<dbReference type="Proteomes" id="UP000216361">
    <property type="component" value="Unassembled WGS sequence"/>
</dbReference>
<protein>
    <submittedName>
        <fullName evidence="1">Uncharacterized protein</fullName>
    </submittedName>
</protein>
<gene>
    <name evidence="1" type="ORF">CHR90_17025</name>
</gene>
<evidence type="ECO:0000313" key="2">
    <source>
        <dbReference type="Proteomes" id="UP000216361"/>
    </source>
</evidence>
<dbReference type="RefSeq" id="WP_094410330.1">
    <property type="nucleotide sequence ID" value="NZ_BMJZ01000003.1"/>
</dbReference>
<sequence length="113" mass="12544">MAVQGGQVSLTDLDPGVYLVTPSGAFDLVFPYDEGDFHLSDIFDYFELGEVLEEDGAPGIELDAREVKQLKRMAREYADDHPPEFIAMCRAMVQAVADTAPDEDVVCFYENFG</sequence>